<dbReference type="RefSeq" id="WP_134465946.1">
    <property type="nucleotide sequence ID" value="NZ_JBHMFL010000012.1"/>
</dbReference>
<gene>
    <name evidence="1" type="ORF">E2553_38735</name>
</gene>
<dbReference type="Proteomes" id="UP000297385">
    <property type="component" value="Unassembled WGS sequence"/>
</dbReference>
<dbReference type="EMBL" id="SNVI01000005">
    <property type="protein sequence ID" value="TFE37417.1"/>
    <property type="molecule type" value="Genomic_DNA"/>
</dbReference>
<reference evidence="1 2" key="1">
    <citation type="submission" date="2019-03" db="EMBL/GenBank/DDBJ databases">
        <title>Complete Genome Sequence of Paraburkholderia dipogonis ICMP 19430T, a Nitrogen-fixing Symbiont of the South African Invasive Legume Dipogon lignosus in New Zealand.</title>
        <authorList>
            <person name="De Meyer S.E."/>
        </authorList>
    </citation>
    <scope>NUCLEOTIDE SEQUENCE [LARGE SCALE GENOMIC DNA]</scope>
    <source>
        <strain evidence="1 2">ICMP 19430</strain>
    </source>
</reference>
<accession>A0A4Y8MIZ0</accession>
<name>A0A4Y8MIZ0_9BURK</name>
<sequence>MEAKSLIPRHIAPDLNQVRIALVDCARQLRYTARNVPGTESVKTKNSSPQATFPRPPLPQFLGSVGHLADSLLETAETYAGHAIPPLQDHWKLPVTVDIDVQCLIHCAEDMKLVRGYPAIYYAAAKRFILRTGARDVLIFEHRINDAFIAFCESPTLRPPSEDKADTPAGNPLEEASGIFARLTMSLIDKHPIRSARFVELPDVLAPWWLVAEPNAYVFLVLGLVGCARSLCPDSLPAAPDETLSLAADILGSRELRLRAALRDAMPEEALQQEFAAIVKYL</sequence>
<dbReference type="GeneID" id="97309291"/>
<evidence type="ECO:0000313" key="2">
    <source>
        <dbReference type="Proteomes" id="UP000297385"/>
    </source>
</evidence>
<evidence type="ECO:0000313" key="1">
    <source>
        <dbReference type="EMBL" id="TFE37417.1"/>
    </source>
</evidence>
<dbReference type="AlphaFoldDB" id="A0A4Y8MIZ0"/>
<protein>
    <submittedName>
        <fullName evidence="1">Uncharacterized protein</fullName>
    </submittedName>
</protein>
<proteinExistence type="predicted"/>
<organism evidence="1 2">
    <name type="scientific">Paraburkholderia dipogonis</name>
    <dbReference type="NCBI Taxonomy" id="1211383"/>
    <lineage>
        <taxon>Bacteria</taxon>
        <taxon>Pseudomonadati</taxon>
        <taxon>Pseudomonadota</taxon>
        <taxon>Betaproteobacteria</taxon>
        <taxon>Burkholderiales</taxon>
        <taxon>Burkholderiaceae</taxon>
        <taxon>Paraburkholderia</taxon>
    </lineage>
</organism>
<comment type="caution">
    <text evidence="1">The sequence shown here is derived from an EMBL/GenBank/DDBJ whole genome shotgun (WGS) entry which is preliminary data.</text>
</comment>